<dbReference type="EMBL" id="FXBM01000001">
    <property type="protein sequence ID" value="SMH30000.1"/>
    <property type="molecule type" value="Genomic_DNA"/>
</dbReference>
<reference evidence="6" key="1">
    <citation type="submission" date="2017-04" db="EMBL/GenBank/DDBJ databases">
        <authorList>
            <person name="Varghese N."/>
            <person name="Submissions S."/>
        </authorList>
    </citation>
    <scope>NUCLEOTIDE SEQUENCE [LARGE SCALE GENOMIC DNA]</scope>
    <source>
        <strain evidence="6">VKM Ac-2121</strain>
    </source>
</reference>
<dbReference type="OrthoDB" id="9801834at2"/>
<evidence type="ECO:0000256" key="2">
    <source>
        <dbReference type="ARBA" id="ARBA00022898"/>
    </source>
</evidence>
<dbReference type="NCBIfam" id="NF004718">
    <property type="entry name" value="PRK06062.1"/>
    <property type="match status" value="1"/>
</dbReference>
<dbReference type="InterPro" id="IPR015421">
    <property type="entry name" value="PyrdxlP-dep_Trfase_major"/>
</dbReference>
<evidence type="ECO:0000313" key="5">
    <source>
        <dbReference type="EMBL" id="SMH30000.1"/>
    </source>
</evidence>
<dbReference type="Pfam" id="PF00202">
    <property type="entry name" value="Aminotran_3"/>
    <property type="match status" value="1"/>
</dbReference>
<dbReference type="PANTHER" id="PTHR43094">
    <property type="entry name" value="AMINOTRANSFERASE"/>
    <property type="match status" value="1"/>
</dbReference>
<organism evidence="5 6">
    <name type="scientific">Rathayibacter oskolensis</name>
    <dbReference type="NCBI Taxonomy" id="1891671"/>
    <lineage>
        <taxon>Bacteria</taxon>
        <taxon>Bacillati</taxon>
        <taxon>Actinomycetota</taxon>
        <taxon>Actinomycetes</taxon>
        <taxon>Micrococcales</taxon>
        <taxon>Microbacteriaceae</taxon>
        <taxon>Rathayibacter</taxon>
    </lineage>
</organism>
<proteinExistence type="inferred from homology"/>
<evidence type="ECO:0000256" key="4">
    <source>
        <dbReference type="SAM" id="MobiDB-lite"/>
    </source>
</evidence>
<dbReference type="GO" id="GO:0030170">
    <property type="term" value="F:pyridoxal phosphate binding"/>
    <property type="evidence" value="ECO:0007669"/>
    <property type="project" value="InterPro"/>
</dbReference>
<dbReference type="PANTHER" id="PTHR43094:SF1">
    <property type="entry name" value="AMINOTRANSFERASE CLASS-III"/>
    <property type="match status" value="1"/>
</dbReference>
<dbReference type="PROSITE" id="PS00600">
    <property type="entry name" value="AA_TRANSFER_CLASS_3"/>
    <property type="match status" value="1"/>
</dbReference>
<dbReference type="InterPro" id="IPR015424">
    <property type="entry name" value="PyrdxlP-dep_Trfase"/>
</dbReference>
<dbReference type="SUPFAM" id="SSF53383">
    <property type="entry name" value="PLP-dependent transferases"/>
    <property type="match status" value="1"/>
</dbReference>
<sequence length="453" mass="48517">MTLSTTPHDVHDGTGREEGTTRDNASVAAADRSRVFHSWSAQGALNPLPIAGGLGSEVWDVDGTRYLDFSSQLVNVNIGYQHPKVVAAIQEQAAILTTVGPAAANETRAEAARLITERAPEGFEKVFFTNGGADANENAIRMARLYTGRDKVVSFYRSYHGNTGAAIVSTGDWRRIPNEYARGHVHAFGPYLYRTEFWAETPEQECERALHHLERVVQAEGPESIAAFLIETIPGTAGILTPPPGFLPGVRAIADRYGIQLILDEVMAGFGRTGQWFAFDAFDVRPDLITFAKGVNSGYVPIGGVIISDPIAHHFDDRVFPGGLTYSGHPLAAASVIATLEAMEEEGIVDNAKTIGSEHLAPGLAALEAKHDVIGEVRGSGVFWALELVSDREARTPLPVASVGRLKADLLSRGLLPFTADNRIHVVPPAVVTPAEVARGLGILDDALTAFSG</sequence>
<dbReference type="STRING" id="1891671.SAMN06295885_0382"/>
<dbReference type="InterPro" id="IPR049704">
    <property type="entry name" value="Aminotrans_3_PPA_site"/>
</dbReference>
<feature type="region of interest" description="Disordered" evidence="4">
    <location>
        <begin position="1"/>
        <end position="26"/>
    </location>
</feature>
<dbReference type="Proteomes" id="UP000193711">
    <property type="component" value="Unassembled WGS sequence"/>
</dbReference>
<evidence type="ECO:0000313" key="6">
    <source>
        <dbReference type="Proteomes" id="UP000193711"/>
    </source>
</evidence>
<dbReference type="InterPro" id="IPR005814">
    <property type="entry name" value="Aminotrans_3"/>
</dbReference>
<dbReference type="AlphaFoldDB" id="A0A1X7MZQ8"/>
<dbReference type="InterPro" id="IPR015422">
    <property type="entry name" value="PyrdxlP-dep_Trfase_small"/>
</dbReference>
<evidence type="ECO:0000256" key="3">
    <source>
        <dbReference type="RuleBase" id="RU003560"/>
    </source>
</evidence>
<keyword evidence="2 3" id="KW-0663">Pyridoxal phosphate</keyword>
<gene>
    <name evidence="5" type="ORF">SAMN06295885_0382</name>
</gene>
<accession>A0A1X7MZQ8</accession>
<dbReference type="Gene3D" id="3.40.640.10">
    <property type="entry name" value="Type I PLP-dependent aspartate aminotransferase-like (Major domain)"/>
    <property type="match status" value="1"/>
</dbReference>
<keyword evidence="6" id="KW-1185">Reference proteome</keyword>
<comment type="similarity">
    <text evidence="1 3">Belongs to the class-III pyridoxal-phosphate-dependent aminotransferase family.</text>
</comment>
<protein>
    <submittedName>
        <fullName evidence="5">Taurine---2-oxoglutarate transaminase</fullName>
    </submittedName>
</protein>
<dbReference type="GO" id="GO:0008483">
    <property type="term" value="F:transaminase activity"/>
    <property type="evidence" value="ECO:0007669"/>
    <property type="project" value="InterPro"/>
</dbReference>
<feature type="compositionally biased region" description="Basic and acidic residues" evidence="4">
    <location>
        <begin position="8"/>
        <end position="21"/>
    </location>
</feature>
<dbReference type="RefSeq" id="WP_085474917.1">
    <property type="nucleotide sequence ID" value="NZ_FXBM01000001.1"/>
</dbReference>
<dbReference type="CDD" id="cd00610">
    <property type="entry name" value="OAT_like"/>
    <property type="match status" value="1"/>
</dbReference>
<name>A0A1X7MZQ8_9MICO</name>
<dbReference type="GO" id="GO:0005829">
    <property type="term" value="C:cytosol"/>
    <property type="evidence" value="ECO:0007669"/>
    <property type="project" value="TreeGrafter"/>
</dbReference>
<dbReference type="Gene3D" id="3.90.1150.10">
    <property type="entry name" value="Aspartate Aminotransferase, domain 1"/>
    <property type="match status" value="1"/>
</dbReference>
<evidence type="ECO:0000256" key="1">
    <source>
        <dbReference type="ARBA" id="ARBA00008954"/>
    </source>
</evidence>